<accession>A0A1M7UAT9</accession>
<dbReference type="STRING" id="1121395.SAMN02745215_03344"/>
<dbReference type="PANTHER" id="PTHR21294:SF17">
    <property type="entry name" value="PROTEIN FIXA"/>
    <property type="match status" value="1"/>
</dbReference>
<proteinExistence type="inferred from homology"/>
<dbReference type="FunFam" id="3.40.50.620:FF:000072">
    <property type="entry name" value="Protein FixA homolog"/>
    <property type="match status" value="1"/>
</dbReference>
<dbReference type="SMART" id="SM00893">
    <property type="entry name" value="ETF"/>
    <property type="match status" value="1"/>
</dbReference>
<dbReference type="InterPro" id="IPR014730">
    <property type="entry name" value="ETF_a/b_N"/>
</dbReference>
<reference evidence="5" key="1">
    <citation type="submission" date="2016-12" db="EMBL/GenBank/DDBJ databases">
        <authorList>
            <person name="Varghese N."/>
            <person name="Submissions S."/>
        </authorList>
    </citation>
    <scope>NUCLEOTIDE SEQUENCE [LARGE SCALE GENOMIC DNA]</scope>
    <source>
        <strain evidence="5">DSM 11544</strain>
    </source>
</reference>
<dbReference type="InterPro" id="IPR012255">
    <property type="entry name" value="ETF_b"/>
</dbReference>
<dbReference type="PIRSF" id="PIRSF000090">
    <property type="entry name" value="Beta-ETF"/>
    <property type="match status" value="1"/>
</dbReference>
<organism evidence="4 5">
    <name type="scientific">Desulfitobacterium chlororespirans DSM 11544</name>
    <dbReference type="NCBI Taxonomy" id="1121395"/>
    <lineage>
        <taxon>Bacteria</taxon>
        <taxon>Bacillati</taxon>
        <taxon>Bacillota</taxon>
        <taxon>Clostridia</taxon>
        <taxon>Eubacteriales</taxon>
        <taxon>Desulfitobacteriaceae</taxon>
        <taxon>Desulfitobacterium</taxon>
    </lineage>
</organism>
<dbReference type="CDD" id="cd01714">
    <property type="entry name" value="ETF_beta"/>
    <property type="match status" value="1"/>
</dbReference>
<evidence type="ECO:0000256" key="2">
    <source>
        <dbReference type="ARBA" id="ARBA00042002"/>
    </source>
</evidence>
<name>A0A1M7UAT9_9FIRM</name>
<dbReference type="Gene3D" id="3.40.50.620">
    <property type="entry name" value="HUPs"/>
    <property type="match status" value="1"/>
</dbReference>
<evidence type="ECO:0000256" key="1">
    <source>
        <dbReference type="ARBA" id="ARBA00007557"/>
    </source>
</evidence>
<dbReference type="NCBIfam" id="NF008998">
    <property type="entry name" value="PRK12342.1"/>
    <property type="match status" value="1"/>
</dbReference>
<dbReference type="InterPro" id="IPR014729">
    <property type="entry name" value="Rossmann-like_a/b/a_fold"/>
</dbReference>
<dbReference type="InterPro" id="IPR033948">
    <property type="entry name" value="ETF_beta_N"/>
</dbReference>
<dbReference type="PANTHER" id="PTHR21294">
    <property type="entry name" value="ELECTRON TRANSFER FLAVOPROTEIN BETA-SUBUNIT"/>
    <property type="match status" value="1"/>
</dbReference>
<gene>
    <name evidence="4" type="ORF">SAMN02745215_03344</name>
</gene>
<dbReference type="GO" id="GO:0009055">
    <property type="term" value="F:electron transfer activity"/>
    <property type="evidence" value="ECO:0007669"/>
    <property type="project" value="InterPro"/>
</dbReference>
<protein>
    <recommendedName>
        <fullName evidence="2">Electron transfer flavoprotein small subunit</fullName>
    </recommendedName>
</protein>
<sequence>MNIIACYKIVPEEQDIVVLQDRSLSFARAEWKIGQYDLNAIEAGMQIVERAGGQVAALSVGSQPLENSKLKKGVLSRGPEELYLAVDPKLADADTHLTAQALAAAIRKIGACDLIICGEGSGDLYAQQVGAQLGELLNLPCINGISKITPQDNKIMAERTLENEVEVLEIPLPAVLSVTTDINLPRIPSMKNILAAGKKPVTQWDLSALDLEQAENKTQVLSTLAPEQVERKQLILEGESEEVIQKLFESIRKELL</sequence>
<evidence type="ECO:0000313" key="5">
    <source>
        <dbReference type="Proteomes" id="UP000184010"/>
    </source>
</evidence>
<comment type="similarity">
    <text evidence="1">Belongs to the ETF beta-subunit/FixA family.</text>
</comment>
<feature type="domain" description="Electron transfer flavoprotein alpha/beta-subunit N-terminal" evidence="3">
    <location>
        <begin position="23"/>
        <end position="213"/>
    </location>
</feature>
<evidence type="ECO:0000259" key="3">
    <source>
        <dbReference type="SMART" id="SM00893"/>
    </source>
</evidence>
<dbReference type="Proteomes" id="UP000184010">
    <property type="component" value="Unassembled WGS sequence"/>
</dbReference>
<dbReference type="NCBIfam" id="NF002888">
    <property type="entry name" value="PRK03359.1"/>
    <property type="match status" value="1"/>
</dbReference>
<dbReference type="AlphaFoldDB" id="A0A1M7UAT9"/>
<dbReference type="Pfam" id="PF01012">
    <property type="entry name" value="ETF"/>
    <property type="match status" value="1"/>
</dbReference>
<dbReference type="RefSeq" id="WP_072773652.1">
    <property type="nucleotide sequence ID" value="NZ_FRDN01000010.1"/>
</dbReference>
<dbReference type="EMBL" id="FRDN01000010">
    <property type="protein sequence ID" value="SHN80103.1"/>
    <property type="molecule type" value="Genomic_DNA"/>
</dbReference>
<keyword evidence="5" id="KW-1185">Reference proteome</keyword>
<dbReference type="SUPFAM" id="SSF52402">
    <property type="entry name" value="Adenine nucleotide alpha hydrolases-like"/>
    <property type="match status" value="1"/>
</dbReference>
<evidence type="ECO:0000313" key="4">
    <source>
        <dbReference type="EMBL" id="SHN80103.1"/>
    </source>
</evidence>